<name>A0A9D1ZKT8_9LACO</name>
<gene>
    <name evidence="2" type="ORF">H9820_00460</name>
</gene>
<dbReference type="EMBL" id="DXCM01000005">
    <property type="protein sequence ID" value="HIY91399.1"/>
    <property type="molecule type" value="Genomic_DNA"/>
</dbReference>
<reference evidence="2" key="1">
    <citation type="journal article" date="2021" name="PeerJ">
        <title>Extensive microbial diversity within the chicken gut microbiome revealed by metagenomics and culture.</title>
        <authorList>
            <person name="Gilroy R."/>
            <person name="Ravi A."/>
            <person name="Getino M."/>
            <person name="Pursley I."/>
            <person name="Horton D.L."/>
            <person name="Alikhan N.F."/>
            <person name="Baker D."/>
            <person name="Gharbi K."/>
            <person name="Hall N."/>
            <person name="Watson M."/>
            <person name="Adriaenssens E.M."/>
            <person name="Foster-Nyarko E."/>
            <person name="Jarju S."/>
            <person name="Secka A."/>
            <person name="Antonio M."/>
            <person name="Oren A."/>
            <person name="Chaudhuri R.R."/>
            <person name="La Ragione R."/>
            <person name="Hildebrand F."/>
            <person name="Pallen M.J."/>
        </authorList>
    </citation>
    <scope>NUCLEOTIDE SEQUENCE</scope>
    <source>
        <strain evidence="2">3204</strain>
    </source>
</reference>
<organism evidence="2 3">
    <name type="scientific">Candidatus Companilactobacillus pullicola</name>
    <dbReference type="NCBI Taxonomy" id="2838523"/>
    <lineage>
        <taxon>Bacteria</taxon>
        <taxon>Bacillati</taxon>
        <taxon>Bacillota</taxon>
        <taxon>Bacilli</taxon>
        <taxon>Lactobacillales</taxon>
        <taxon>Lactobacillaceae</taxon>
        <taxon>Companilactobacillus</taxon>
    </lineage>
</organism>
<accession>A0A9D1ZKT8</accession>
<evidence type="ECO:0000313" key="2">
    <source>
        <dbReference type="EMBL" id="HIY91399.1"/>
    </source>
</evidence>
<dbReference type="AlphaFoldDB" id="A0A9D1ZKT8"/>
<feature type="region of interest" description="Disordered" evidence="1">
    <location>
        <begin position="1"/>
        <end position="35"/>
    </location>
</feature>
<sequence length="70" mass="7976">MSKDFLDQINAGLGVPTKSQNGILQDKNEKTHPVQVRESTYKELKKIAFEKNIKIVDLVDSLLKYSLTKK</sequence>
<comment type="caution">
    <text evidence="2">The sequence shown here is derived from an EMBL/GenBank/DDBJ whole genome shotgun (WGS) entry which is preliminary data.</text>
</comment>
<evidence type="ECO:0000256" key="1">
    <source>
        <dbReference type="SAM" id="MobiDB-lite"/>
    </source>
</evidence>
<reference evidence="2" key="2">
    <citation type="submission" date="2021-04" db="EMBL/GenBank/DDBJ databases">
        <authorList>
            <person name="Gilroy R."/>
        </authorList>
    </citation>
    <scope>NUCLEOTIDE SEQUENCE</scope>
    <source>
        <strain evidence="2">3204</strain>
    </source>
</reference>
<evidence type="ECO:0000313" key="3">
    <source>
        <dbReference type="Proteomes" id="UP000824013"/>
    </source>
</evidence>
<protein>
    <submittedName>
        <fullName evidence="2">Uncharacterized protein</fullName>
    </submittedName>
</protein>
<dbReference type="Proteomes" id="UP000824013">
    <property type="component" value="Unassembled WGS sequence"/>
</dbReference>
<proteinExistence type="predicted"/>